<evidence type="ECO:0000313" key="2">
    <source>
        <dbReference type="Proteomes" id="UP000001423"/>
    </source>
</evidence>
<reference evidence="1 2" key="1">
    <citation type="journal article" date="2003" name="Nature">
        <title>Genome divergence in two Prochlorococcus ecotypes reflects oceanic niche differentiation.</title>
        <authorList>
            <person name="Rocap G."/>
            <person name="Larimer F.W."/>
            <person name="Lamerdin J.E."/>
            <person name="Malfatti S."/>
            <person name="Chain P."/>
            <person name="Ahlgren N.A."/>
            <person name="Arellano A."/>
            <person name="Coleman M."/>
            <person name="Hauser L."/>
            <person name="Hess W.R."/>
            <person name="Johnson Z.I."/>
            <person name="Land M.L."/>
            <person name="Lindell D."/>
            <person name="Post A.F."/>
            <person name="Regala W."/>
            <person name="Shah M."/>
            <person name="Shaw S.L."/>
            <person name="Steglich C."/>
            <person name="Sullivan M.B."/>
            <person name="Ting C.S."/>
            <person name="Tolonen A."/>
            <person name="Webb E.A."/>
            <person name="Zinser E.R."/>
            <person name="Chisholm S.W."/>
        </authorList>
    </citation>
    <scope>NUCLEOTIDE SEQUENCE [LARGE SCALE GENOMIC DNA]</scope>
    <source>
        <strain evidence="2">MIT 9313</strain>
    </source>
</reference>
<proteinExistence type="predicted"/>
<dbReference type="EMBL" id="BX548175">
    <property type="protein sequence ID" value="CAX31955.1"/>
    <property type="molecule type" value="Genomic_DNA"/>
</dbReference>
<evidence type="ECO:0000313" key="1">
    <source>
        <dbReference type="EMBL" id="CAX31955.1"/>
    </source>
</evidence>
<organism evidence="1 2">
    <name type="scientific">Prochlorococcus marinus (strain MIT 9313)</name>
    <dbReference type="NCBI Taxonomy" id="74547"/>
    <lineage>
        <taxon>Bacteria</taxon>
        <taxon>Bacillati</taxon>
        <taxon>Cyanobacteriota</taxon>
        <taxon>Cyanophyceae</taxon>
        <taxon>Synechococcales</taxon>
        <taxon>Prochlorococcaceae</taxon>
        <taxon>Prochlorococcus</taxon>
    </lineage>
</organism>
<dbReference type="KEGG" id="pmt:PMT_2437"/>
<dbReference type="HOGENOM" id="CLU_3121486_0_0_3"/>
<accession>B9ERQ8</accession>
<name>B9ERQ8_PROMM</name>
<dbReference type="AlphaFoldDB" id="B9ERQ8"/>
<dbReference type="Proteomes" id="UP000001423">
    <property type="component" value="Chromosome"/>
</dbReference>
<protein>
    <submittedName>
        <fullName evidence="1">Uncharacterized protein</fullName>
    </submittedName>
</protein>
<gene>
    <name evidence="1" type="ordered locus">PMT_2437</name>
</gene>
<sequence>MQLPLTGHTTAYTLKALALAGAFYFINDFHICLKRHPIPGTIDLQKVTLMSYLAGNNHQ</sequence>
<keyword evidence="2" id="KW-1185">Reference proteome</keyword>